<dbReference type="EMBL" id="JACIGY010000007">
    <property type="protein sequence ID" value="MBB4413793.1"/>
    <property type="molecule type" value="Genomic_DNA"/>
</dbReference>
<reference evidence="4 5" key="1">
    <citation type="submission" date="2020-08" db="EMBL/GenBank/DDBJ databases">
        <title>Genomic Encyclopedia of Type Strains, Phase IV (KMG-V): Genome sequencing to study the core and pangenomes of soil and plant-associated prokaryotes.</title>
        <authorList>
            <person name="Whitman W."/>
        </authorList>
    </citation>
    <scope>NUCLEOTIDE SEQUENCE [LARGE SCALE GENOMIC DNA]</scope>
    <source>
        <strain evidence="2 5">SEMIA 444</strain>
        <strain evidence="1 4">SEMIA 448</strain>
        <strain evidence="3 6">SEMIA 452</strain>
    </source>
</reference>
<keyword evidence="5" id="KW-1185">Reference proteome</keyword>
<proteinExistence type="predicted"/>
<comment type="caution">
    <text evidence="3">The sequence shown here is derived from an EMBL/GenBank/DDBJ whole genome shotgun (WGS) entry which is preliminary data.</text>
</comment>
<evidence type="ECO:0000313" key="4">
    <source>
        <dbReference type="Proteomes" id="UP000520770"/>
    </source>
</evidence>
<dbReference type="EMBL" id="JACIGW010000006">
    <property type="protein sequence ID" value="MBB4350598.1"/>
    <property type="molecule type" value="Genomic_DNA"/>
</dbReference>
<evidence type="ECO:0000313" key="5">
    <source>
        <dbReference type="Proteomes" id="UP000524535"/>
    </source>
</evidence>
<protein>
    <submittedName>
        <fullName evidence="3">Uncharacterized protein</fullName>
    </submittedName>
</protein>
<gene>
    <name evidence="2" type="ORF">GGE31_004331</name>
    <name evidence="1" type="ORF">GGE33_004372</name>
    <name evidence="3" type="ORF">GGE35_004254</name>
</gene>
<name>A0A7W6V1S7_9HYPH</name>
<organism evidence="3 6">
    <name type="scientific">Aliirhizobium cellulosilyticum</name>
    <dbReference type="NCBI Taxonomy" id="393664"/>
    <lineage>
        <taxon>Bacteria</taxon>
        <taxon>Pseudomonadati</taxon>
        <taxon>Pseudomonadota</taxon>
        <taxon>Alphaproteobacteria</taxon>
        <taxon>Hyphomicrobiales</taxon>
        <taxon>Rhizobiaceae</taxon>
        <taxon>Aliirhizobium</taxon>
    </lineage>
</organism>
<dbReference type="Proteomes" id="UP000520770">
    <property type="component" value="Unassembled WGS sequence"/>
</dbReference>
<dbReference type="Proteomes" id="UP000524535">
    <property type="component" value="Unassembled WGS sequence"/>
</dbReference>
<evidence type="ECO:0000313" key="6">
    <source>
        <dbReference type="Proteomes" id="UP000576087"/>
    </source>
</evidence>
<dbReference type="Proteomes" id="UP000576087">
    <property type="component" value="Unassembled WGS sequence"/>
</dbReference>
<evidence type="ECO:0000313" key="1">
    <source>
        <dbReference type="EMBL" id="MBB4350598.1"/>
    </source>
</evidence>
<dbReference type="EMBL" id="JACIHM010000007">
    <property type="protein sequence ID" value="MBB4448408.1"/>
    <property type="molecule type" value="Genomic_DNA"/>
</dbReference>
<dbReference type="RefSeq" id="WP_183827623.1">
    <property type="nucleotide sequence ID" value="NZ_JACIGW010000006.1"/>
</dbReference>
<dbReference type="AlphaFoldDB" id="A0A7W6V1S7"/>
<evidence type="ECO:0000313" key="2">
    <source>
        <dbReference type="EMBL" id="MBB4413793.1"/>
    </source>
</evidence>
<evidence type="ECO:0000313" key="3">
    <source>
        <dbReference type="EMBL" id="MBB4448408.1"/>
    </source>
</evidence>
<accession>A0A7W6V1S7</accession>
<sequence>MTSTLPALQDGHAPITLQYLFRDALHEFEDWDAYVPEPEVAFGQYVVRISEVFEALRGCSDIVPASIAGGVVDRLSKPWEGEGPLDEMEFSTAARVMSVLVRKRLLAEQRSELPGSIKNH</sequence>